<evidence type="ECO:0000256" key="5">
    <source>
        <dbReference type="PIRNR" id="PIRNR001427"/>
    </source>
</evidence>
<dbReference type="RefSeq" id="WP_238201461.1">
    <property type="nucleotide sequence ID" value="NZ_BPQE01000004.1"/>
</dbReference>
<dbReference type="InterPro" id="IPR049054">
    <property type="entry name" value="CN_hydtase_beta-like_N"/>
</dbReference>
<dbReference type="Pfam" id="PF21006">
    <property type="entry name" value="NHase_beta_N"/>
    <property type="match status" value="1"/>
</dbReference>
<evidence type="ECO:0000256" key="3">
    <source>
        <dbReference type="ARBA" id="ARBA00023239"/>
    </source>
</evidence>
<dbReference type="EMBL" id="JAUSVP010000003">
    <property type="protein sequence ID" value="MDQ0446672.1"/>
    <property type="molecule type" value="Genomic_DNA"/>
</dbReference>
<dbReference type="InterPro" id="IPR003168">
    <property type="entry name" value="Nitrile_hydratase_bsu"/>
</dbReference>
<feature type="domain" description="Nitrile hydratase beta subunit-like N-terminal" evidence="7">
    <location>
        <begin position="1"/>
        <end position="108"/>
    </location>
</feature>
<dbReference type="Proteomes" id="UP001231124">
    <property type="component" value="Unassembled WGS sequence"/>
</dbReference>
<sequence length="219" mass="23326">MNGGQDLGGGHGFGPVVPEPDEPVFHGEWEKRVFALAMAMGFTGAWNLDGSRAARESLPPAEYLSSSYYKIWLEALEKQILANGLATRDEIAAGRASTPAAPVARVLAADSLAPRFRAGFPSDRAPEAPARFAVGDPVVARVMNPVGHTRLPRYARGRRGRVEAVHGAFVFPDTNAAKAGENPAWLYTVAFEAAELWGADADPGGRVTIAAFEPYLDPA</sequence>
<proteinExistence type="inferred from homology"/>
<comment type="caution">
    <text evidence="8">The sequence shown here is derived from an EMBL/GenBank/DDBJ whole genome shotgun (WGS) entry which is preliminary data.</text>
</comment>
<reference evidence="8 9" key="1">
    <citation type="submission" date="2023-07" db="EMBL/GenBank/DDBJ databases">
        <title>Genomic Encyclopedia of Type Strains, Phase IV (KMG-IV): sequencing the most valuable type-strain genomes for metagenomic binning, comparative biology and taxonomic classification.</title>
        <authorList>
            <person name="Goeker M."/>
        </authorList>
    </citation>
    <scope>NUCLEOTIDE SEQUENCE [LARGE SCALE GENOMIC DNA]</scope>
    <source>
        <strain evidence="8 9">DSM 19013</strain>
    </source>
</reference>
<protein>
    <recommendedName>
        <fullName evidence="5">Nitrile hydratase subunit beta</fullName>
        <shortName evidence="5">NHase</shortName>
        <ecNumber evidence="5">4.2.1.84</ecNumber>
    </recommendedName>
</protein>
<dbReference type="EC" id="4.2.1.84" evidence="5"/>
<comment type="similarity">
    <text evidence="2 5">Belongs to the nitrile hydratase subunit beta family.</text>
</comment>
<dbReference type="SUPFAM" id="SSF50090">
    <property type="entry name" value="Electron transport accessory proteins"/>
    <property type="match status" value="1"/>
</dbReference>
<dbReference type="Pfam" id="PF02211">
    <property type="entry name" value="NHase_beta_C"/>
    <property type="match status" value="1"/>
</dbReference>
<gene>
    <name evidence="8" type="ORF">QO012_001163</name>
</gene>
<keyword evidence="3 5" id="KW-0456">Lyase</keyword>
<dbReference type="Gene3D" id="1.10.472.20">
    <property type="entry name" value="Nitrile hydratase, beta subunit"/>
    <property type="match status" value="1"/>
</dbReference>
<keyword evidence="9" id="KW-1185">Reference proteome</keyword>
<dbReference type="InterPro" id="IPR042262">
    <property type="entry name" value="CN_hydtase_beta_C"/>
</dbReference>
<evidence type="ECO:0000256" key="1">
    <source>
        <dbReference type="ARBA" id="ARBA00004042"/>
    </source>
</evidence>
<organism evidence="8 9">
    <name type="scientific">Methylobacterium aerolatum</name>
    <dbReference type="NCBI Taxonomy" id="418708"/>
    <lineage>
        <taxon>Bacteria</taxon>
        <taxon>Pseudomonadati</taxon>
        <taxon>Pseudomonadota</taxon>
        <taxon>Alphaproteobacteria</taxon>
        <taxon>Hyphomicrobiales</taxon>
        <taxon>Methylobacteriaceae</taxon>
        <taxon>Methylobacterium</taxon>
    </lineage>
</organism>
<evidence type="ECO:0000313" key="9">
    <source>
        <dbReference type="Proteomes" id="UP001231124"/>
    </source>
</evidence>
<evidence type="ECO:0000256" key="4">
    <source>
        <dbReference type="ARBA" id="ARBA00044877"/>
    </source>
</evidence>
<dbReference type="InterPro" id="IPR008990">
    <property type="entry name" value="Elect_transpt_acc-like_dom_sf"/>
</dbReference>
<name>A0ABU0HWG3_9HYPH</name>
<evidence type="ECO:0000259" key="6">
    <source>
        <dbReference type="Pfam" id="PF02211"/>
    </source>
</evidence>
<accession>A0ABU0HWG3</accession>
<evidence type="ECO:0000259" key="7">
    <source>
        <dbReference type="Pfam" id="PF21006"/>
    </source>
</evidence>
<comment type="function">
    <text evidence="1 5">NHase catalyzes the hydration of various nitrile compounds to the corresponding amides.</text>
</comment>
<dbReference type="InterPro" id="IPR024690">
    <property type="entry name" value="CN_hydtase_beta_dom_C"/>
</dbReference>
<evidence type="ECO:0000256" key="2">
    <source>
        <dbReference type="ARBA" id="ARBA00009098"/>
    </source>
</evidence>
<dbReference type="PIRSF" id="PIRSF001427">
    <property type="entry name" value="NHase_beta"/>
    <property type="match status" value="1"/>
</dbReference>
<feature type="domain" description="Nitrile hydratase beta subunit" evidence="6">
    <location>
        <begin position="121"/>
        <end position="217"/>
    </location>
</feature>
<evidence type="ECO:0000313" key="8">
    <source>
        <dbReference type="EMBL" id="MDQ0446672.1"/>
    </source>
</evidence>
<dbReference type="Gene3D" id="2.30.30.50">
    <property type="match status" value="1"/>
</dbReference>
<dbReference type="GO" id="GO:0018822">
    <property type="term" value="F:nitrile hydratase activity"/>
    <property type="evidence" value="ECO:0007669"/>
    <property type="project" value="UniProtKB-EC"/>
</dbReference>
<dbReference type="NCBIfam" id="TIGR03888">
    <property type="entry name" value="nitrile_beta"/>
    <property type="match status" value="1"/>
</dbReference>
<comment type="catalytic activity">
    <reaction evidence="4 5">
        <text>an aliphatic primary amide = an aliphatic nitrile + H2O</text>
        <dbReference type="Rhea" id="RHEA:12673"/>
        <dbReference type="ChEBI" id="CHEBI:15377"/>
        <dbReference type="ChEBI" id="CHEBI:65285"/>
        <dbReference type="ChEBI" id="CHEBI:80291"/>
        <dbReference type="EC" id="4.2.1.84"/>
    </reaction>
</comment>